<evidence type="ECO:0000313" key="2">
    <source>
        <dbReference type="EMBL" id="EOY23057.1"/>
    </source>
</evidence>
<keyword evidence="1" id="KW-0472">Membrane</keyword>
<feature type="transmembrane region" description="Helical" evidence="1">
    <location>
        <begin position="36"/>
        <end position="57"/>
    </location>
</feature>
<dbReference type="InParanoid" id="A0A061G1G5"/>
<keyword evidence="3" id="KW-1185">Reference proteome</keyword>
<organism evidence="2 3">
    <name type="scientific">Theobroma cacao</name>
    <name type="common">Cacao</name>
    <name type="synonym">Cocoa</name>
    <dbReference type="NCBI Taxonomy" id="3641"/>
    <lineage>
        <taxon>Eukaryota</taxon>
        <taxon>Viridiplantae</taxon>
        <taxon>Streptophyta</taxon>
        <taxon>Embryophyta</taxon>
        <taxon>Tracheophyta</taxon>
        <taxon>Spermatophyta</taxon>
        <taxon>Magnoliopsida</taxon>
        <taxon>eudicotyledons</taxon>
        <taxon>Gunneridae</taxon>
        <taxon>Pentapetalae</taxon>
        <taxon>rosids</taxon>
        <taxon>malvids</taxon>
        <taxon>Malvales</taxon>
        <taxon>Malvaceae</taxon>
        <taxon>Byttnerioideae</taxon>
        <taxon>Theobroma</taxon>
    </lineage>
</organism>
<keyword evidence="1" id="KW-0812">Transmembrane</keyword>
<dbReference type="Proteomes" id="UP000026915">
    <property type="component" value="Chromosome 3"/>
</dbReference>
<dbReference type="EMBL" id="CM001881">
    <property type="protein sequence ID" value="EOY23057.1"/>
    <property type="molecule type" value="Genomic_DNA"/>
</dbReference>
<protein>
    <submittedName>
        <fullName evidence="2">Uncharacterized protein</fullName>
    </submittedName>
</protein>
<gene>
    <name evidence="2" type="ORF">TCM_015065</name>
</gene>
<name>A0A061G1G5_THECC</name>
<evidence type="ECO:0000313" key="3">
    <source>
        <dbReference type="Proteomes" id="UP000026915"/>
    </source>
</evidence>
<keyword evidence="1" id="KW-1133">Transmembrane helix</keyword>
<accession>A0A061G1G5</accession>
<dbReference type="Gramene" id="EOY23057">
    <property type="protein sequence ID" value="EOY23057"/>
    <property type="gene ID" value="TCM_015065"/>
</dbReference>
<sequence length="109" mass="12368">MYITGLIVSLMPAYVASVAVYGIRFLMSSFYQLGSIFGRTLISNWIIINSYVFGLMIEGKQLFERNPPIEMLPSSTKTRFNFSNYSGKIQSDFKINQEYCAARPGMGRL</sequence>
<proteinExistence type="predicted"/>
<evidence type="ECO:0000256" key="1">
    <source>
        <dbReference type="SAM" id="Phobius"/>
    </source>
</evidence>
<dbReference type="HOGENOM" id="CLU_2188745_0_0_1"/>
<reference evidence="2 3" key="1">
    <citation type="journal article" date="2013" name="Genome Biol.">
        <title>The genome sequence of the most widely cultivated cacao type and its use to identify candidate genes regulating pod color.</title>
        <authorList>
            <person name="Motamayor J.C."/>
            <person name="Mockaitis K."/>
            <person name="Schmutz J."/>
            <person name="Haiminen N."/>
            <person name="Iii D.L."/>
            <person name="Cornejo O."/>
            <person name="Findley S.D."/>
            <person name="Zheng P."/>
            <person name="Utro F."/>
            <person name="Royaert S."/>
            <person name="Saski C."/>
            <person name="Jenkins J."/>
            <person name="Podicheti R."/>
            <person name="Zhao M."/>
            <person name="Scheffler B.E."/>
            <person name="Stack J.C."/>
            <person name="Feltus F.A."/>
            <person name="Mustiga G.M."/>
            <person name="Amores F."/>
            <person name="Phillips W."/>
            <person name="Marelli J.P."/>
            <person name="May G.D."/>
            <person name="Shapiro H."/>
            <person name="Ma J."/>
            <person name="Bustamante C.D."/>
            <person name="Schnell R.J."/>
            <person name="Main D."/>
            <person name="Gilbert D."/>
            <person name="Parida L."/>
            <person name="Kuhn D.N."/>
        </authorList>
    </citation>
    <scope>NUCLEOTIDE SEQUENCE [LARGE SCALE GENOMIC DNA]</scope>
    <source>
        <strain evidence="3">cv. Matina 1-6</strain>
    </source>
</reference>
<feature type="transmembrane region" description="Helical" evidence="1">
    <location>
        <begin position="6"/>
        <end position="24"/>
    </location>
</feature>
<dbReference type="AlphaFoldDB" id="A0A061G1G5"/>